<accession>A0A0A9HEY4</accession>
<reference evidence="2" key="2">
    <citation type="journal article" date="2015" name="Data Brief">
        <title>Shoot transcriptome of the giant reed, Arundo donax.</title>
        <authorList>
            <person name="Barrero R.A."/>
            <person name="Guerrero F.D."/>
            <person name="Moolhuijzen P."/>
            <person name="Goolsby J.A."/>
            <person name="Tidwell J."/>
            <person name="Bellgard S.E."/>
            <person name="Bellgard M.I."/>
        </authorList>
    </citation>
    <scope>NUCLEOTIDE SEQUENCE</scope>
    <source>
        <tissue evidence="2">Shoot tissue taken approximately 20 cm above the soil surface</tissue>
    </source>
</reference>
<dbReference type="AlphaFoldDB" id="A0A0A9HEY4"/>
<proteinExistence type="predicted"/>
<protein>
    <recommendedName>
        <fullName evidence="3">Secreted protein</fullName>
    </recommendedName>
</protein>
<organism evidence="2">
    <name type="scientific">Arundo donax</name>
    <name type="common">Giant reed</name>
    <name type="synonym">Donax arundinaceus</name>
    <dbReference type="NCBI Taxonomy" id="35708"/>
    <lineage>
        <taxon>Eukaryota</taxon>
        <taxon>Viridiplantae</taxon>
        <taxon>Streptophyta</taxon>
        <taxon>Embryophyta</taxon>
        <taxon>Tracheophyta</taxon>
        <taxon>Spermatophyta</taxon>
        <taxon>Magnoliopsida</taxon>
        <taxon>Liliopsida</taxon>
        <taxon>Poales</taxon>
        <taxon>Poaceae</taxon>
        <taxon>PACMAD clade</taxon>
        <taxon>Arundinoideae</taxon>
        <taxon>Arundineae</taxon>
        <taxon>Arundo</taxon>
    </lineage>
</organism>
<name>A0A0A9HEY4_ARUDO</name>
<sequence length="70" mass="7741">MYAQLIMRQLQTLHMLLVTGSPPALSDADQCVLRHGSPKPQEQACSWFQDHPSPTPCVLTSGMPFNPFTS</sequence>
<feature type="chain" id="PRO_5002046596" description="Secreted protein" evidence="1">
    <location>
        <begin position="29"/>
        <end position="70"/>
    </location>
</feature>
<evidence type="ECO:0000313" key="2">
    <source>
        <dbReference type="EMBL" id="JAE35317.1"/>
    </source>
</evidence>
<keyword evidence="1" id="KW-0732">Signal</keyword>
<reference evidence="2" key="1">
    <citation type="submission" date="2014-09" db="EMBL/GenBank/DDBJ databases">
        <authorList>
            <person name="Magalhaes I.L.F."/>
            <person name="Oliveira U."/>
            <person name="Santos F.R."/>
            <person name="Vidigal T.H.D.A."/>
            <person name="Brescovit A.D."/>
            <person name="Santos A.J."/>
        </authorList>
    </citation>
    <scope>NUCLEOTIDE SEQUENCE</scope>
    <source>
        <tissue evidence="2">Shoot tissue taken approximately 20 cm above the soil surface</tissue>
    </source>
</reference>
<evidence type="ECO:0008006" key="3">
    <source>
        <dbReference type="Google" id="ProtNLM"/>
    </source>
</evidence>
<dbReference type="EMBL" id="GBRH01162579">
    <property type="protein sequence ID" value="JAE35317.1"/>
    <property type="molecule type" value="Transcribed_RNA"/>
</dbReference>
<evidence type="ECO:0000256" key="1">
    <source>
        <dbReference type="SAM" id="SignalP"/>
    </source>
</evidence>
<feature type="signal peptide" evidence="1">
    <location>
        <begin position="1"/>
        <end position="28"/>
    </location>
</feature>